<dbReference type="InterPro" id="IPR050403">
    <property type="entry name" value="Myosin_RLC"/>
</dbReference>
<sequence length="486" mass="54798">MSSTVFRSVQQSSPMLVVRNRRTSSSTPSASSLTTLSVENVVTERQNRSLASSPLWLRRKFKDKSGRKADSRERLQSDSSLASDSGSEFFLSHSPQSSRKRIESGGSWSSVASNQSDQRFGGVDQEIEETQELLKKVINDLFSQPAHQVDFLSDLRDRLKHVRFDVELATWILEEFFQNSVLIPALRKVHEKIDECEISITNAWTRFYSDILPSLDLTFVDILKFEPKSLRTVCLEAFRDTVVIPVLIKSKMTLSQEEWLKPTDEEKDIRERKMKIARQMLLILQSIPGPLQRESRQLIEYAVSIVANPYLGHLGFWEGPGIMTSECATDSPPPSQAVAQPRPTFRRAFTWVTQRGRACATRGARSFEKTTKRDPKHLSSGEAVDSVYASIPRVLHLHSRTTTTLSHNGSDDDDVVIAALKAFDEHGKIDTDNLRHLLMTFGDKFTGKECDDAFEQFPVDNNGKVETAAIISILTASAKEEEEEES</sequence>
<name>A0A7R8WA60_9CRUS</name>
<dbReference type="PANTHER" id="PTHR23049">
    <property type="entry name" value="MYOSIN REGULATORY LIGHT CHAIN 2"/>
    <property type="match status" value="1"/>
</dbReference>
<dbReference type="EMBL" id="OB661068">
    <property type="protein sequence ID" value="CAD7227204.1"/>
    <property type="molecule type" value="Genomic_DNA"/>
</dbReference>
<feature type="compositionally biased region" description="Polar residues" evidence="2">
    <location>
        <begin position="1"/>
        <end position="14"/>
    </location>
</feature>
<dbReference type="Gene3D" id="1.10.238.10">
    <property type="entry name" value="EF-hand"/>
    <property type="match status" value="1"/>
</dbReference>
<dbReference type="OrthoDB" id="429467at2759"/>
<evidence type="ECO:0000256" key="1">
    <source>
        <dbReference type="ARBA" id="ARBA00022737"/>
    </source>
</evidence>
<feature type="compositionally biased region" description="Low complexity" evidence="2">
    <location>
        <begin position="77"/>
        <end position="87"/>
    </location>
</feature>
<organism evidence="3">
    <name type="scientific">Cyprideis torosa</name>
    <dbReference type="NCBI Taxonomy" id="163714"/>
    <lineage>
        <taxon>Eukaryota</taxon>
        <taxon>Metazoa</taxon>
        <taxon>Ecdysozoa</taxon>
        <taxon>Arthropoda</taxon>
        <taxon>Crustacea</taxon>
        <taxon>Oligostraca</taxon>
        <taxon>Ostracoda</taxon>
        <taxon>Podocopa</taxon>
        <taxon>Podocopida</taxon>
        <taxon>Cytherocopina</taxon>
        <taxon>Cytheroidea</taxon>
        <taxon>Cytherideidae</taxon>
        <taxon>Cyprideis</taxon>
    </lineage>
</organism>
<evidence type="ECO:0000256" key="2">
    <source>
        <dbReference type="SAM" id="MobiDB-lite"/>
    </source>
</evidence>
<dbReference type="AlphaFoldDB" id="A0A7R8WA60"/>
<reference evidence="3" key="1">
    <citation type="submission" date="2020-11" db="EMBL/GenBank/DDBJ databases">
        <authorList>
            <person name="Tran Van P."/>
        </authorList>
    </citation>
    <scope>NUCLEOTIDE SEQUENCE</scope>
</reference>
<keyword evidence="1" id="KW-0677">Repeat</keyword>
<dbReference type="InterPro" id="IPR011992">
    <property type="entry name" value="EF-hand-dom_pair"/>
</dbReference>
<feature type="compositionally biased region" description="Low complexity" evidence="2">
    <location>
        <begin position="23"/>
        <end position="36"/>
    </location>
</feature>
<protein>
    <submittedName>
        <fullName evidence="3">Uncharacterized protein</fullName>
    </submittedName>
</protein>
<gene>
    <name evidence="3" type="ORF">CTOB1V02_LOCUS5113</name>
</gene>
<feature type="region of interest" description="Disordered" evidence="2">
    <location>
        <begin position="67"/>
        <end position="122"/>
    </location>
</feature>
<accession>A0A7R8WA60</accession>
<feature type="compositionally biased region" description="Basic and acidic residues" evidence="2">
    <location>
        <begin position="67"/>
        <end position="76"/>
    </location>
</feature>
<dbReference type="SUPFAM" id="SSF47473">
    <property type="entry name" value="EF-hand"/>
    <property type="match status" value="1"/>
</dbReference>
<evidence type="ECO:0000313" key="3">
    <source>
        <dbReference type="EMBL" id="CAD7227204.1"/>
    </source>
</evidence>
<feature type="compositionally biased region" description="Polar residues" evidence="2">
    <location>
        <begin position="106"/>
        <end position="118"/>
    </location>
</feature>
<proteinExistence type="predicted"/>
<feature type="region of interest" description="Disordered" evidence="2">
    <location>
        <begin position="1"/>
        <end position="36"/>
    </location>
</feature>